<sequence length="177" mass="20186">MDSLTMKMERVSYAHILVKVDVSKTLVDQVEFILSNGVTRKQLVVYEFIPKFCMECNRFGHLKDSCQGTQPSTAAATTTPAATIKPVAPKKVQPIEWTVVQCQHKNNQKHQHPTMGVQQPNISTVDNDEQGRPVRPIQRHIHWQTRWVPPMSQTLQHQPNIICQGLRQPSSLQMNQN</sequence>
<name>A0AAW2M0F0_SESRA</name>
<evidence type="ECO:0000313" key="1">
    <source>
        <dbReference type="EMBL" id="KAL0324884.1"/>
    </source>
</evidence>
<dbReference type="AlphaFoldDB" id="A0AAW2M0F0"/>
<dbReference type="EMBL" id="JACGWJ010000023">
    <property type="protein sequence ID" value="KAL0324884.1"/>
    <property type="molecule type" value="Genomic_DNA"/>
</dbReference>
<dbReference type="PANTHER" id="PTHR31286:SF180">
    <property type="entry name" value="OS10G0362600 PROTEIN"/>
    <property type="match status" value="1"/>
</dbReference>
<reference evidence="1" key="2">
    <citation type="journal article" date="2024" name="Plant">
        <title>Genomic evolution and insights into agronomic trait innovations of Sesamum species.</title>
        <authorList>
            <person name="Miao H."/>
            <person name="Wang L."/>
            <person name="Qu L."/>
            <person name="Liu H."/>
            <person name="Sun Y."/>
            <person name="Le M."/>
            <person name="Wang Q."/>
            <person name="Wei S."/>
            <person name="Zheng Y."/>
            <person name="Lin W."/>
            <person name="Duan Y."/>
            <person name="Cao H."/>
            <person name="Xiong S."/>
            <person name="Wang X."/>
            <person name="Wei L."/>
            <person name="Li C."/>
            <person name="Ma Q."/>
            <person name="Ju M."/>
            <person name="Zhao R."/>
            <person name="Li G."/>
            <person name="Mu C."/>
            <person name="Tian Q."/>
            <person name="Mei H."/>
            <person name="Zhang T."/>
            <person name="Gao T."/>
            <person name="Zhang H."/>
        </authorList>
    </citation>
    <scope>NUCLEOTIDE SEQUENCE</scope>
    <source>
        <strain evidence="1">G02</strain>
    </source>
</reference>
<evidence type="ECO:0008006" key="2">
    <source>
        <dbReference type="Google" id="ProtNLM"/>
    </source>
</evidence>
<dbReference type="InterPro" id="IPR040256">
    <property type="entry name" value="At4g02000-like"/>
</dbReference>
<protein>
    <recommendedName>
        <fullName evidence="2">CCHC-type domain-containing protein</fullName>
    </recommendedName>
</protein>
<proteinExistence type="predicted"/>
<dbReference type="PANTHER" id="PTHR31286">
    <property type="entry name" value="GLYCINE-RICH CELL WALL STRUCTURAL PROTEIN 1.8-LIKE"/>
    <property type="match status" value="1"/>
</dbReference>
<organism evidence="1">
    <name type="scientific">Sesamum radiatum</name>
    <name type="common">Black benniseed</name>
    <dbReference type="NCBI Taxonomy" id="300843"/>
    <lineage>
        <taxon>Eukaryota</taxon>
        <taxon>Viridiplantae</taxon>
        <taxon>Streptophyta</taxon>
        <taxon>Embryophyta</taxon>
        <taxon>Tracheophyta</taxon>
        <taxon>Spermatophyta</taxon>
        <taxon>Magnoliopsida</taxon>
        <taxon>eudicotyledons</taxon>
        <taxon>Gunneridae</taxon>
        <taxon>Pentapetalae</taxon>
        <taxon>asterids</taxon>
        <taxon>lamiids</taxon>
        <taxon>Lamiales</taxon>
        <taxon>Pedaliaceae</taxon>
        <taxon>Sesamum</taxon>
    </lineage>
</organism>
<accession>A0AAW2M0F0</accession>
<comment type="caution">
    <text evidence="1">The sequence shown here is derived from an EMBL/GenBank/DDBJ whole genome shotgun (WGS) entry which is preliminary data.</text>
</comment>
<reference evidence="1" key="1">
    <citation type="submission" date="2020-06" db="EMBL/GenBank/DDBJ databases">
        <authorList>
            <person name="Li T."/>
            <person name="Hu X."/>
            <person name="Zhang T."/>
            <person name="Song X."/>
            <person name="Zhang H."/>
            <person name="Dai N."/>
            <person name="Sheng W."/>
            <person name="Hou X."/>
            <person name="Wei L."/>
        </authorList>
    </citation>
    <scope>NUCLEOTIDE SEQUENCE</scope>
    <source>
        <strain evidence="1">G02</strain>
        <tissue evidence="1">Leaf</tissue>
    </source>
</reference>
<gene>
    <name evidence="1" type="ORF">Sradi_5057700</name>
</gene>